<reference evidence="2 3" key="1">
    <citation type="submission" date="2023-04" db="EMBL/GenBank/DDBJ databases">
        <title>Genome of Basidiobolus ranarum AG-B5.</title>
        <authorList>
            <person name="Stajich J.E."/>
            <person name="Carter-House D."/>
            <person name="Gryganskyi A."/>
        </authorList>
    </citation>
    <scope>NUCLEOTIDE SEQUENCE [LARGE SCALE GENOMIC DNA]</scope>
    <source>
        <strain evidence="2 3">AG-B5</strain>
    </source>
</reference>
<evidence type="ECO:0000256" key="1">
    <source>
        <dbReference type="SAM" id="MobiDB-lite"/>
    </source>
</evidence>
<dbReference type="EMBL" id="JASJQH010001191">
    <property type="protein sequence ID" value="KAK9761857.1"/>
    <property type="molecule type" value="Genomic_DNA"/>
</dbReference>
<organism evidence="2 3">
    <name type="scientific">Basidiobolus ranarum</name>
    <dbReference type="NCBI Taxonomy" id="34480"/>
    <lineage>
        <taxon>Eukaryota</taxon>
        <taxon>Fungi</taxon>
        <taxon>Fungi incertae sedis</taxon>
        <taxon>Zoopagomycota</taxon>
        <taxon>Entomophthoromycotina</taxon>
        <taxon>Basidiobolomycetes</taxon>
        <taxon>Basidiobolales</taxon>
        <taxon>Basidiobolaceae</taxon>
        <taxon>Basidiobolus</taxon>
    </lineage>
</organism>
<keyword evidence="3" id="KW-1185">Reference proteome</keyword>
<protein>
    <submittedName>
        <fullName evidence="2">Uncharacterized protein</fullName>
    </submittedName>
</protein>
<proteinExistence type="predicted"/>
<dbReference type="PANTHER" id="PTHR40422:SF1">
    <property type="entry name" value="TRANSLATION MACHINERY-ASSOCIATED PROTEIN 17"/>
    <property type="match status" value="1"/>
</dbReference>
<name>A0ABR2WK41_9FUNG</name>
<evidence type="ECO:0000313" key="3">
    <source>
        <dbReference type="Proteomes" id="UP001479436"/>
    </source>
</evidence>
<accession>A0ABR2WK41</accession>
<evidence type="ECO:0000313" key="2">
    <source>
        <dbReference type="EMBL" id="KAK9761857.1"/>
    </source>
</evidence>
<dbReference type="InterPro" id="IPR038966">
    <property type="entry name" value="TMA17"/>
</dbReference>
<dbReference type="PANTHER" id="PTHR40422">
    <property type="entry name" value="TRANSLATION MACHINERY-ASSOCIATED PROTEIN 17"/>
    <property type="match status" value="1"/>
</dbReference>
<feature type="region of interest" description="Disordered" evidence="1">
    <location>
        <begin position="95"/>
        <end position="120"/>
    </location>
</feature>
<gene>
    <name evidence="2" type="ORF">K7432_012918</name>
</gene>
<comment type="caution">
    <text evidence="2">The sequence shown here is derived from an EMBL/GenBank/DDBJ whole genome shotgun (WGS) entry which is preliminary data.</text>
</comment>
<dbReference type="Proteomes" id="UP001479436">
    <property type="component" value="Unassembled WGS sequence"/>
</dbReference>
<sequence length="120" mass="13842">MNNTISLEDYQKAIRSLADDALIPEVNRLRNSIEHLDRSNKEMLAYDDQDSDFLEAIQENKELILKQKDRLEVVHKGMLERQFPSEIINHVFGKAEESPDNTMQVDSSSEQNDPEEGLLL</sequence>
<feature type="compositionally biased region" description="Polar residues" evidence="1">
    <location>
        <begin position="100"/>
        <end position="111"/>
    </location>
</feature>